<protein>
    <submittedName>
        <fullName evidence="1">Uncharacterized protein</fullName>
    </submittedName>
</protein>
<proteinExistence type="predicted"/>
<dbReference type="RefSeq" id="WP_210663454.1">
    <property type="nucleotide sequence ID" value="NZ_JAGKQQ010000002.1"/>
</dbReference>
<name>A0ABS5C4M2_9BACT</name>
<organism evidence="1 2">
    <name type="scientific">Gemmata palustris</name>
    <dbReference type="NCBI Taxonomy" id="2822762"/>
    <lineage>
        <taxon>Bacteria</taxon>
        <taxon>Pseudomonadati</taxon>
        <taxon>Planctomycetota</taxon>
        <taxon>Planctomycetia</taxon>
        <taxon>Gemmatales</taxon>
        <taxon>Gemmataceae</taxon>
        <taxon>Gemmata</taxon>
    </lineage>
</organism>
<dbReference type="Proteomes" id="UP000676565">
    <property type="component" value="Unassembled WGS sequence"/>
</dbReference>
<evidence type="ECO:0000313" key="2">
    <source>
        <dbReference type="Proteomes" id="UP000676565"/>
    </source>
</evidence>
<sequence length="131" mass="14448">MTARQLLETLRTQKVAVSVEGLILKCRSTIPEELKAPLRVLHTGMRAVLTGRQWLGLNGTGHTIELSTEQVIPAEINYLCCLGDGSIGGQWLKISRNDRRECEKLFAGSEVEAIKQTQWEEPTAAEDTTAA</sequence>
<dbReference type="EMBL" id="JAGKQQ010000002">
    <property type="protein sequence ID" value="MBP3960938.1"/>
    <property type="molecule type" value="Genomic_DNA"/>
</dbReference>
<reference evidence="1 2" key="1">
    <citation type="submission" date="2021-04" db="EMBL/GenBank/DDBJ databases">
        <authorList>
            <person name="Ivanova A."/>
        </authorList>
    </citation>
    <scope>NUCLEOTIDE SEQUENCE [LARGE SCALE GENOMIC DNA]</scope>
    <source>
        <strain evidence="1 2">G18</strain>
    </source>
</reference>
<gene>
    <name evidence="1" type="ORF">J8F10_37430</name>
</gene>
<accession>A0ABS5C4M2</accession>
<keyword evidence="2" id="KW-1185">Reference proteome</keyword>
<evidence type="ECO:0000313" key="1">
    <source>
        <dbReference type="EMBL" id="MBP3960938.1"/>
    </source>
</evidence>
<comment type="caution">
    <text evidence="1">The sequence shown here is derived from an EMBL/GenBank/DDBJ whole genome shotgun (WGS) entry which is preliminary data.</text>
</comment>